<dbReference type="InterPro" id="IPR007360">
    <property type="entry name" value="SirB"/>
</dbReference>
<dbReference type="Pfam" id="PF04247">
    <property type="entry name" value="SirB"/>
    <property type="match status" value="1"/>
</dbReference>
<proteinExistence type="predicted"/>
<dbReference type="InParanoid" id="A0A4V3CTU0"/>
<dbReference type="OrthoDB" id="9152634at2"/>
<gene>
    <name evidence="2" type="ORF">DES47_10164</name>
</gene>
<sequence length="139" mass="15225">MAKLGASNHRGGAMYSYNQQMSEIHALLAWSFIALFLIRGLALRLGASWVPDMLVLVFGALVLLIVTGLSLWVLRYHNPLRDTWLLAKLLAFAGYGFIAHRALGQEGHLRLPEYVAALLLLAYIMGASYTRSAALGLLG</sequence>
<dbReference type="RefSeq" id="WP_133698687.1">
    <property type="nucleotide sequence ID" value="NZ_SNXS01000001.1"/>
</dbReference>
<feature type="transmembrane region" description="Helical" evidence="1">
    <location>
        <begin position="85"/>
        <end position="103"/>
    </location>
</feature>
<comment type="caution">
    <text evidence="2">The sequence shown here is derived from an EMBL/GenBank/DDBJ whole genome shotgun (WGS) entry which is preliminary data.</text>
</comment>
<evidence type="ECO:0000313" key="2">
    <source>
        <dbReference type="EMBL" id="TDP74018.1"/>
    </source>
</evidence>
<name>A0A4V3CTU0_9BURK</name>
<feature type="transmembrane region" description="Helical" evidence="1">
    <location>
        <begin position="115"/>
        <end position="138"/>
    </location>
</feature>
<evidence type="ECO:0000256" key="1">
    <source>
        <dbReference type="SAM" id="Phobius"/>
    </source>
</evidence>
<protein>
    <submittedName>
        <fullName evidence="2">Invasion gene expression up-regulator SirB</fullName>
    </submittedName>
</protein>
<evidence type="ECO:0000313" key="3">
    <source>
        <dbReference type="Proteomes" id="UP000295361"/>
    </source>
</evidence>
<dbReference type="EMBL" id="SNXS01000001">
    <property type="protein sequence ID" value="TDP74018.1"/>
    <property type="molecule type" value="Genomic_DNA"/>
</dbReference>
<reference evidence="2 3" key="1">
    <citation type="submission" date="2019-03" db="EMBL/GenBank/DDBJ databases">
        <title>Genomic Encyclopedia of Type Strains, Phase IV (KMG-IV): sequencing the most valuable type-strain genomes for metagenomic binning, comparative biology and taxonomic classification.</title>
        <authorList>
            <person name="Goeker M."/>
        </authorList>
    </citation>
    <scope>NUCLEOTIDE SEQUENCE [LARGE SCALE GENOMIC DNA]</scope>
    <source>
        <strain evidence="2 3">DSM 16998</strain>
    </source>
</reference>
<keyword evidence="1" id="KW-0812">Transmembrane</keyword>
<keyword evidence="1" id="KW-0472">Membrane</keyword>
<keyword evidence="3" id="KW-1185">Reference proteome</keyword>
<accession>A0A4V3CTU0</accession>
<dbReference type="Proteomes" id="UP000295361">
    <property type="component" value="Unassembled WGS sequence"/>
</dbReference>
<feature type="transmembrane region" description="Helical" evidence="1">
    <location>
        <begin position="24"/>
        <end position="47"/>
    </location>
</feature>
<feature type="transmembrane region" description="Helical" evidence="1">
    <location>
        <begin position="53"/>
        <end position="73"/>
    </location>
</feature>
<keyword evidence="1" id="KW-1133">Transmembrane helix</keyword>
<organism evidence="2 3">
    <name type="scientific">Roseateles toxinivorans</name>
    <dbReference type="NCBI Taxonomy" id="270368"/>
    <lineage>
        <taxon>Bacteria</taxon>
        <taxon>Pseudomonadati</taxon>
        <taxon>Pseudomonadota</taxon>
        <taxon>Betaproteobacteria</taxon>
        <taxon>Burkholderiales</taxon>
        <taxon>Sphaerotilaceae</taxon>
        <taxon>Roseateles</taxon>
    </lineage>
</organism>
<dbReference type="AlphaFoldDB" id="A0A4V3CTU0"/>